<comment type="caution">
    <text evidence="3">The sequence shown here is derived from an EMBL/GenBank/DDBJ whole genome shotgun (WGS) entry which is preliminary data.</text>
</comment>
<dbReference type="Pfam" id="PF04909">
    <property type="entry name" value="Amidohydro_2"/>
    <property type="match status" value="1"/>
</dbReference>
<dbReference type="SUPFAM" id="SSF51556">
    <property type="entry name" value="Metallo-dependent hydrolases"/>
    <property type="match status" value="1"/>
</dbReference>
<dbReference type="InterPro" id="IPR006680">
    <property type="entry name" value="Amidohydro-rel"/>
</dbReference>
<dbReference type="EMBL" id="BMTF01000009">
    <property type="protein sequence ID" value="GGV85334.1"/>
    <property type="molecule type" value="Genomic_DNA"/>
</dbReference>
<dbReference type="InterPro" id="IPR032466">
    <property type="entry name" value="Metal_Hydrolase"/>
</dbReference>
<evidence type="ECO:0000313" key="4">
    <source>
        <dbReference type="Proteomes" id="UP000660675"/>
    </source>
</evidence>
<feature type="domain" description="Amidohydrolase-related" evidence="2">
    <location>
        <begin position="2"/>
        <end position="272"/>
    </location>
</feature>
<dbReference type="InterPro" id="IPR052350">
    <property type="entry name" value="Metallo-dep_Lactonases"/>
</dbReference>
<reference evidence="4" key="1">
    <citation type="journal article" date="2019" name="Int. J. Syst. Evol. Microbiol.">
        <title>The Global Catalogue of Microorganisms (GCM) 10K type strain sequencing project: providing services to taxonomists for standard genome sequencing and annotation.</title>
        <authorList>
            <consortium name="The Broad Institute Genomics Platform"/>
            <consortium name="The Broad Institute Genome Sequencing Center for Infectious Disease"/>
            <person name="Wu L."/>
            <person name="Ma J."/>
        </authorList>
    </citation>
    <scope>NUCLEOTIDE SEQUENCE [LARGE SCALE GENOMIC DNA]</scope>
    <source>
        <strain evidence="4">JCM 4376</strain>
    </source>
</reference>
<dbReference type="PANTHER" id="PTHR43569">
    <property type="entry name" value="AMIDOHYDROLASE"/>
    <property type="match status" value="1"/>
</dbReference>
<evidence type="ECO:0000256" key="1">
    <source>
        <dbReference type="ARBA" id="ARBA00038310"/>
    </source>
</evidence>
<sequence length="274" mass="29075">MIDCHVHLWDPAGGFPWLRGGGELHRAFDEHDLEHSGAGLGLAGAILVEASRGDAGETHALCELQRRRPDLVTGYVANLHVHGADGPAAFRALLHELGDSRPNGMRLGGSSWTGTPEPARALVPVLAEAGVVLELNLHQEALTAAVGIGARHPGLTVVVDHLGNPPNLCTPEAGEWFRDVERAAASPNVVVKISGLLTQQHGMPPQRIAHMVRHLVDTLGSDRCLVGSDWPICLPRGSRADSLAMSRLGLSHLAADQLDRVLHTNAVRVYGLGG</sequence>
<keyword evidence="4" id="KW-1185">Reference proteome</keyword>
<dbReference type="Gene3D" id="3.20.20.140">
    <property type="entry name" value="Metal-dependent hydrolases"/>
    <property type="match status" value="1"/>
</dbReference>
<evidence type="ECO:0000313" key="3">
    <source>
        <dbReference type="EMBL" id="GGV85334.1"/>
    </source>
</evidence>
<comment type="similarity">
    <text evidence="1">Belongs to the metallo-dependent hydrolases superfamily.</text>
</comment>
<proteinExistence type="inferred from homology"/>
<accession>A0ABQ2VYT6</accession>
<dbReference type="RefSeq" id="WP_189544370.1">
    <property type="nucleotide sequence ID" value="NZ_BMTF01000009.1"/>
</dbReference>
<name>A0ABQ2VYT6_9ACTN</name>
<evidence type="ECO:0000259" key="2">
    <source>
        <dbReference type="Pfam" id="PF04909"/>
    </source>
</evidence>
<protein>
    <submittedName>
        <fullName evidence="3">Amidohydrolase</fullName>
    </submittedName>
</protein>
<dbReference type="PANTHER" id="PTHR43569:SF2">
    <property type="entry name" value="AMIDOHYDROLASE-RELATED DOMAIN-CONTAINING PROTEIN"/>
    <property type="match status" value="1"/>
</dbReference>
<organism evidence="3 4">
    <name type="scientific">Streptomyces gelaticus</name>
    <dbReference type="NCBI Taxonomy" id="285446"/>
    <lineage>
        <taxon>Bacteria</taxon>
        <taxon>Bacillati</taxon>
        <taxon>Actinomycetota</taxon>
        <taxon>Actinomycetes</taxon>
        <taxon>Kitasatosporales</taxon>
        <taxon>Streptomycetaceae</taxon>
        <taxon>Streptomyces</taxon>
    </lineage>
</organism>
<gene>
    <name evidence="3" type="ORF">GCM10015535_31740</name>
</gene>
<dbReference type="Proteomes" id="UP000660675">
    <property type="component" value="Unassembled WGS sequence"/>
</dbReference>